<organism evidence="2">
    <name type="scientific">uncultured Lysobacter sp</name>
    <dbReference type="NCBI Taxonomy" id="271060"/>
    <lineage>
        <taxon>Bacteria</taxon>
        <taxon>Pseudomonadati</taxon>
        <taxon>Pseudomonadota</taxon>
        <taxon>Gammaproteobacteria</taxon>
        <taxon>Lysobacterales</taxon>
        <taxon>Lysobacteraceae</taxon>
        <taxon>Lysobacter</taxon>
        <taxon>environmental samples</taxon>
    </lineage>
</organism>
<evidence type="ECO:0000313" key="2">
    <source>
        <dbReference type="EMBL" id="CAA9308917.1"/>
    </source>
</evidence>
<dbReference type="EMBL" id="CADCUA010000164">
    <property type="protein sequence ID" value="CAA9308917.1"/>
    <property type="molecule type" value="Genomic_DNA"/>
</dbReference>
<feature type="non-terminal residue" evidence="2">
    <location>
        <position position="1"/>
    </location>
</feature>
<feature type="compositionally biased region" description="Basic and acidic residues" evidence="1">
    <location>
        <begin position="52"/>
        <end position="63"/>
    </location>
</feature>
<feature type="compositionally biased region" description="Basic and acidic residues" evidence="1">
    <location>
        <begin position="31"/>
        <end position="42"/>
    </location>
</feature>
<gene>
    <name evidence="2" type="ORF">AVDCRST_MAG71-561</name>
</gene>
<protein>
    <submittedName>
        <fullName evidence="2">ATP-dependent Clp protease adaptor protein ClpS</fullName>
    </submittedName>
</protein>
<name>A0A6J4KMZ2_9GAMM</name>
<proteinExistence type="predicted"/>
<feature type="non-terminal residue" evidence="2">
    <location>
        <position position="75"/>
    </location>
</feature>
<evidence type="ECO:0000256" key="1">
    <source>
        <dbReference type="SAM" id="MobiDB-lite"/>
    </source>
</evidence>
<feature type="region of interest" description="Disordered" evidence="1">
    <location>
        <begin position="1"/>
        <end position="75"/>
    </location>
</feature>
<accession>A0A6J4KMZ2</accession>
<keyword evidence="2" id="KW-0378">Hydrolase</keyword>
<keyword evidence="2" id="KW-0645">Protease</keyword>
<dbReference type="AlphaFoldDB" id="A0A6J4KMZ2"/>
<sequence>ASTDRSRTQPQRTCGDRQARSRPTAAVFRTAAERRLHPDGLRSRGSYAVFPDDSRKSHPDHAPCAHPGPRRMRCL</sequence>
<dbReference type="GO" id="GO:0006508">
    <property type="term" value="P:proteolysis"/>
    <property type="evidence" value="ECO:0007669"/>
    <property type="project" value="UniProtKB-KW"/>
</dbReference>
<dbReference type="GO" id="GO:0008233">
    <property type="term" value="F:peptidase activity"/>
    <property type="evidence" value="ECO:0007669"/>
    <property type="project" value="UniProtKB-KW"/>
</dbReference>
<reference evidence="2" key="1">
    <citation type="submission" date="2020-02" db="EMBL/GenBank/DDBJ databases">
        <authorList>
            <person name="Meier V. D."/>
        </authorList>
    </citation>
    <scope>NUCLEOTIDE SEQUENCE</scope>
    <source>
        <strain evidence="2">AVDCRST_MAG71</strain>
    </source>
</reference>